<dbReference type="PANTHER" id="PTHR47385:SF14">
    <property type="entry name" value="TRANSGELIN"/>
    <property type="match status" value="1"/>
</dbReference>
<dbReference type="PROSITE" id="PS51122">
    <property type="entry name" value="CALPONIN_2"/>
    <property type="match status" value="1"/>
</dbReference>
<dbReference type="PANTHER" id="PTHR47385">
    <property type="entry name" value="CALPONIN"/>
    <property type="match status" value="1"/>
</dbReference>
<comment type="similarity">
    <text evidence="1">Belongs to the calponin family.</text>
</comment>
<feature type="compositionally biased region" description="Polar residues" evidence="2">
    <location>
        <begin position="108"/>
        <end position="118"/>
    </location>
</feature>
<dbReference type="Pfam" id="PF00402">
    <property type="entry name" value="Calponin"/>
    <property type="match status" value="1"/>
</dbReference>
<dbReference type="SUPFAM" id="SSF47576">
    <property type="entry name" value="Calponin-homology domain, CH-domain"/>
    <property type="match status" value="1"/>
</dbReference>
<evidence type="ECO:0000256" key="2">
    <source>
        <dbReference type="SAM" id="MobiDB-lite"/>
    </source>
</evidence>
<dbReference type="InterPro" id="IPR036872">
    <property type="entry name" value="CH_dom_sf"/>
</dbReference>
<feature type="region of interest" description="Disordered" evidence="2">
    <location>
        <begin position="108"/>
        <end position="128"/>
    </location>
</feature>
<protein>
    <submittedName>
        <fullName evidence="3">Transgelin</fullName>
    </submittedName>
</protein>
<dbReference type="Gene3D" id="1.10.418.10">
    <property type="entry name" value="Calponin-like domain"/>
    <property type="match status" value="1"/>
</dbReference>
<keyword evidence="4" id="KW-1185">Reference proteome</keyword>
<name>A0AAV4GBH0_9GAST</name>
<evidence type="ECO:0000313" key="3">
    <source>
        <dbReference type="EMBL" id="GFR82380.1"/>
    </source>
</evidence>
<dbReference type="Proteomes" id="UP000762676">
    <property type="component" value="Unassembled WGS sequence"/>
</dbReference>
<organism evidence="3 4">
    <name type="scientific">Elysia marginata</name>
    <dbReference type="NCBI Taxonomy" id="1093978"/>
    <lineage>
        <taxon>Eukaryota</taxon>
        <taxon>Metazoa</taxon>
        <taxon>Spiralia</taxon>
        <taxon>Lophotrochozoa</taxon>
        <taxon>Mollusca</taxon>
        <taxon>Gastropoda</taxon>
        <taxon>Heterobranchia</taxon>
        <taxon>Euthyneura</taxon>
        <taxon>Panpulmonata</taxon>
        <taxon>Sacoglossa</taxon>
        <taxon>Placobranchoidea</taxon>
        <taxon>Plakobranchidae</taxon>
        <taxon>Elysia</taxon>
    </lineage>
</organism>
<accession>A0AAV4GBH0</accession>
<proteinExistence type="inferred from homology"/>
<dbReference type="GO" id="GO:0051015">
    <property type="term" value="F:actin filament binding"/>
    <property type="evidence" value="ECO:0007669"/>
    <property type="project" value="TreeGrafter"/>
</dbReference>
<dbReference type="InterPro" id="IPR050606">
    <property type="entry name" value="Calponin-like"/>
</dbReference>
<dbReference type="InterPro" id="IPR000557">
    <property type="entry name" value="Calponin_repeat"/>
</dbReference>
<dbReference type="EMBL" id="BMAT01001257">
    <property type="protein sequence ID" value="GFR82380.1"/>
    <property type="molecule type" value="Genomic_DNA"/>
</dbReference>
<evidence type="ECO:0000256" key="1">
    <source>
        <dbReference type="ARBA" id="ARBA00009631"/>
    </source>
</evidence>
<gene>
    <name evidence="3" type="ORF">ElyMa_000626100</name>
</gene>
<dbReference type="GO" id="GO:0015629">
    <property type="term" value="C:actin cytoskeleton"/>
    <property type="evidence" value="ECO:0007669"/>
    <property type="project" value="TreeGrafter"/>
</dbReference>
<comment type="caution">
    <text evidence="3">The sequence shown here is derived from an EMBL/GenBank/DDBJ whole genome shotgun (WGS) entry which is preliminary data.</text>
</comment>
<evidence type="ECO:0000313" key="4">
    <source>
        <dbReference type="Proteomes" id="UP000762676"/>
    </source>
</evidence>
<sequence>MNLLCGCLPSRLANWVKPGSIPAGKLKAAPKMAFKQMELIGMFLGVAETLVKKDELFQTVDLYECQNMVQLLTAGREGFGKAESRGTAHEWTEQQLKEGQSIIGLQMGSNKGASQAGQNFGKARSIVD</sequence>
<dbReference type="GO" id="GO:0007015">
    <property type="term" value="P:actin filament organization"/>
    <property type="evidence" value="ECO:0007669"/>
    <property type="project" value="TreeGrafter"/>
</dbReference>
<reference evidence="3 4" key="1">
    <citation type="journal article" date="2021" name="Elife">
        <title>Chloroplast acquisition without the gene transfer in kleptoplastic sea slugs, Plakobranchus ocellatus.</title>
        <authorList>
            <person name="Maeda T."/>
            <person name="Takahashi S."/>
            <person name="Yoshida T."/>
            <person name="Shimamura S."/>
            <person name="Takaki Y."/>
            <person name="Nagai Y."/>
            <person name="Toyoda A."/>
            <person name="Suzuki Y."/>
            <person name="Arimoto A."/>
            <person name="Ishii H."/>
            <person name="Satoh N."/>
            <person name="Nishiyama T."/>
            <person name="Hasebe M."/>
            <person name="Maruyama T."/>
            <person name="Minagawa J."/>
            <person name="Obokata J."/>
            <person name="Shigenobu S."/>
        </authorList>
    </citation>
    <scope>NUCLEOTIDE SEQUENCE [LARGE SCALE GENOMIC DNA]</scope>
</reference>
<dbReference type="AlphaFoldDB" id="A0AAV4GBH0"/>
<dbReference type="PROSITE" id="PS01052">
    <property type="entry name" value="CALPONIN_1"/>
    <property type="match status" value="1"/>
</dbReference>